<dbReference type="InterPro" id="IPR025857">
    <property type="entry name" value="MacB_PCD"/>
</dbReference>
<evidence type="ECO:0000256" key="2">
    <source>
        <dbReference type="ARBA" id="ARBA00022475"/>
    </source>
</evidence>
<feature type="domain" description="MacB-like periplasmic core" evidence="8">
    <location>
        <begin position="435"/>
        <end position="633"/>
    </location>
</feature>
<name>A0A4Y8S4Q8_9SPHI</name>
<evidence type="ECO:0000256" key="4">
    <source>
        <dbReference type="ARBA" id="ARBA00022989"/>
    </source>
</evidence>
<evidence type="ECO:0000256" key="1">
    <source>
        <dbReference type="ARBA" id="ARBA00004651"/>
    </source>
</evidence>
<dbReference type="EMBL" id="SOZE01000045">
    <property type="protein sequence ID" value="TFF33457.1"/>
    <property type="molecule type" value="Genomic_DNA"/>
</dbReference>
<feature type="transmembrane region" description="Helical" evidence="6">
    <location>
        <begin position="711"/>
        <end position="738"/>
    </location>
</feature>
<dbReference type="OrthoDB" id="1451596at2"/>
<sequence length="790" mass="87551">MIKNYIKVAWRNLVKHKVYSALNIGGLAIGIAVTMLIGLWGYFQYSFDRFLPGYEQAYQVRRNFNSNGDTLTFSSTSLKLADALRSQIPEIEYVAETDQVSAHGLRVGETKLFSKGIFAAEDFLKIFPYAASQGNLTSALKDPYSIVITASTAKALFGTADAVNKVVRFDNHDNLKVTAVIKDLPANSTFQFKYLVPFKYFEISQNWVKEARTSSFADNNFWQFVKLRPGVSYSSVAAKIRDIEKGETSSVNAINSNVIMQPMKDWHLYNSYKNGKATGGFIEYVRMFTIIGVFVLLIACINFVNLSTARFEKRAREVGVRKAIGSGRNDLIVQFLAEAGLVVAVSFALCLFLVQLVLPYFNSLTGTTISIPFESPVFWLIAVASVAAITLIAGSRPAFYLSSFKPVMVLKGSVKAGRGATLSRKLLVILQFSCSIALIISTVVIYNQIQYAKNRPTGYHLNRLVTTDMNEDLSRNYPALKNELIESGVVEAVTTSSSPATGVYSHGDVDSWAGKYPGETVELGYITASDGYLQTLGMQLLSGREFIKNSQTDSLSLILNEAAVKRLRLKDPLNQTISKNGKQYRIVGVVKDALMDSPYANADPTAFVNGGGWNMIYRLSAGVDTRKAIEKLTGIFNKYNPAFPYDYRFVDDDYNQKFNEELLVGKLSAIFATLAIFVSCLGLFGMAAFIAQQRIKEIGVRKVLGASITQLWFLLSKDFLVLVILSCLIASPIAWLFLEEWLQKYTYRITIGPRVFCIATLSAIIITITTVSYQSIKAALTNPVKSLKTE</sequence>
<reference evidence="9 10" key="1">
    <citation type="journal article" date="2017" name="Int. J. Syst. Evol. Microbiol.">
        <title>Mucilaginibacterpsychrotolerans sp. nov., isolated from peatlands.</title>
        <authorList>
            <person name="Deng Y."/>
            <person name="Shen L."/>
            <person name="Xu B."/>
            <person name="Liu Y."/>
            <person name="Gu Z."/>
            <person name="Liu H."/>
            <person name="Zhou Y."/>
        </authorList>
    </citation>
    <scope>NUCLEOTIDE SEQUENCE [LARGE SCALE GENOMIC DNA]</scope>
    <source>
        <strain evidence="9 10">NH7-4</strain>
    </source>
</reference>
<feature type="transmembrane region" description="Helical" evidence="6">
    <location>
        <begin position="284"/>
        <end position="306"/>
    </location>
</feature>
<comment type="subcellular location">
    <subcellularLocation>
        <location evidence="1">Cell membrane</location>
        <topology evidence="1">Multi-pass membrane protein</topology>
    </subcellularLocation>
</comment>
<evidence type="ECO:0000313" key="10">
    <source>
        <dbReference type="Proteomes" id="UP000297540"/>
    </source>
</evidence>
<feature type="transmembrane region" description="Helical" evidence="6">
    <location>
        <begin position="750"/>
        <end position="773"/>
    </location>
</feature>
<feature type="transmembrane region" description="Helical" evidence="6">
    <location>
        <begin position="667"/>
        <end position="690"/>
    </location>
</feature>
<keyword evidence="10" id="KW-1185">Reference proteome</keyword>
<dbReference type="AlphaFoldDB" id="A0A4Y8S4Q8"/>
<evidence type="ECO:0000256" key="5">
    <source>
        <dbReference type="ARBA" id="ARBA00023136"/>
    </source>
</evidence>
<feature type="domain" description="ABC3 transporter permease C-terminal" evidence="7">
    <location>
        <begin position="290"/>
        <end position="395"/>
    </location>
</feature>
<feature type="domain" description="ABC3 transporter permease C-terminal" evidence="7">
    <location>
        <begin position="670"/>
        <end position="782"/>
    </location>
</feature>
<feature type="domain" description="MacB-like periplasmic core" evidence="8">
    <location>
        <begin position="20"/>
        <end position="242"/>
    </location>
</feature>
<evidence type="ECO:0000313" key="9">
    <source>
        <dbReference type="EMBL" id="TFF33457.1"/>
    </source>
</evidence>
<dbReference type="Pfam" id="PF02687">
    <property type="entry name" value="FtsX"/>
    <property type="match status" value="2"/>
</dbReference>
<feature type="transmembrane region" description="Helical" evidence="6">
    <location>
        <begin position="426"/>
        <end position="446"/>
    </location>
</feature>
<organism evidence="9 10">
    <name type="scientific">Mucilaginibacter psychrotolerans</name>
    <dbReference type="NCBI Taxonomy" id="1524096"/>
    <lineage>
        <taxon>Bacteria</taxon>
        <taxon>Pseudomonadati</taxon>
        <taxon>Bacteroidota</taxon>
        <taxon>Sphingobacteriia</taxon>
        <taxon>Sphingobacteriales</taxon>
        <taxon>Sphingobacteriaceae</taxon>
        <taxon>Mucilaginibacter</taxon>
    </lineage>
</organism>
<feature type="transmembrane region" description="Helical" evidence="6">
    <location>
        <begin position="21"/>
        <end position="43"/>
    </location>
</feature>
<dbReference type="Pfam" id="PF12704">
    <property type="entry name" value="MacB_PCD"/>
    <property type="match status" value="2"/>
</dbReference>
<dbReference type="GO" id="GO:0022857">
    <property type="term" value="F:transmembrane transporter activity"/>
    <property type="evidence" value="ECO:0007669"/>
    <property type="project" value="TreeGrafter"/>
</dbReference>
<dbReference type="InterPro" id="IPR050250">
    <property type="entry name" value="Macrolide_Exporter_MacB"/>
</dbReference>
<dbReference type="PANTHER" id="PTHR30572:SF18">
    <property type="entry name" value="ABC-TYPE MACROLIDE FAMILY EXPORT SYSTEM PERMEASE COMPONENT 2"/>
    <property type="match status" value="1"/>
</dbReference>
<gene>
    <name evidence="9" type="ORF">E2R66_25950</name>
</gene>
<dbReference type="InterPro" id="IPR003838">
    <property type="entry name" value="ABC3_permease_C"/>
</dbReference>
<keyword evidence="4 6" id="KW-1133">Transmembrane helix</keyword>
<evidence type="ECO:0000259" key="7">
    <source>
        <dbReference type="Pfam" id="PF02687"/>
    </source>
</evidence>
<evidence type="ECO:0000259" key="8">
    <source>
        <dbReference type="Pfam" id="PF12704"/>
    </source>
</evidence>
<protein>
    <submittedName>
        <fullName evidence="9">ABC transporter permease</fullName>
    </submittedName>
</protein>
<evidence type="ECO:0000256" key="3">
    <source>
        <dbReference type="ARBA" id="ARBA00022692"/>
    </source>
</evidence>
<dbReference type="GO" id="GO:0005886">
    <property type="term" value="C:plasma membrane"/>
    <property type="evidence" value="ECO:0007669"/>
    <property type="project" value="UniProtKB-SubCell"/>
</dbReference>
<feature type="transmembrane region" description="Helical" evidence="6">
    <location>
        <begin position="331"/>
        <end position="358"/>
    </location>
</feature>
<keyword evidence="2" id="KW-1003">Cell membrane</keyword>
<comment type="caution">
    <text evidence="9">The sequence shown here is derived from an EMBL/GenBank/DDBJ whole genome shotgun (WGS) entry which is preliminary data.</text>
</comment>
<proteinExistence type="predicted"/>
<evidence type="ECO:0000256" key="6">
    <source>
        <dbReference type="SAM" id="Phobius"/>
    </source>
</evidence>
<keyword evidence="5 6" id="KW-0472">Membrane</keyword>
<dbReference type="RefSeq" id="WP_133228924.1">
    <property type="nucleotide sequence ID" value="NZ_SOZE01000045.1"/>
</dbReference>
<keyword evidence="3 6" id="KW-0812">Transmembrane</keyword>
<dbReference type="PANTHER" id="PTHR30572">
    <property type="entry name" value="MEMBRANE COMPONENT OF TRANSPORTER-RELATED"/>
    <property type="match status" value="1"/>
</dbReference>
<feature type="transmembrane region" description="Helical" evidence="6">
    <location>
        <begin position="378"/>
        <end position="401"/>
    </location>
</feature>
<dbReference type="Proteomes" id="UP000297540">
    <property type="component" value="Unassembled WGS sequence"/>
</dbReference>
<accession>A0A4Y8S4Q8</accession>